<dbReference type="Proteomes" id="UP000029120">
    <property type="component" value="Unassembled WGS sequence"/>
</dbReference>
<gene>
    <name evidence="2" type="ORF">AALP_AAs55088U000200</name>
</gene>
<dbReference type="AlphaFoldDB" id="A0A087FYI9"/>
<name>A0A087FYI9_ARAAL</name>
<keyword evidence="3" id="KW-1185">Reference proteome</keyword>
<organism evidence="2 3">
    <name type="scientific">Arabis alpina</name>
    <name type="common">Alpine rock-cress</name>
    <dbReference type="NCBI Taxonomy" id="50452"/>
    <lineage>
        <taxon>Eukaryota</taxon>
        <taxon>Viridiplantae</taxon>
        <taxon>Streptophyta</taxon>
        <taxon>Embryophyta</taxon>
        <taxon>Tracheophyta</taxon>
        <taxon>Spermatophyta</taxon>
        <taxon>Magnoliopsida</taxon>
        <taxon>eudicotyledons</taxon>
        <taxon>Gunneridae</taxon>
        <taxon>Pentapetalae</taxon>
        <taxon>rosids</taxon>
        <taxon>malvids</taxon>
        <taxon>Brassicales</taxon>
        <taxon>Brassicaceae</taxon>
        <taxon>Arabideae</taxon>
        <taxon>Arabis</taxon>
    </lineage>
</organism>
<evidence type="ECO:0000313" key="3">
    <source>
        <dbReference type="Proteomes" id="UP000029120"/>
    </source>
</evidence>
<sequence length="264" mass="29015">MEGNSEASVSCNPYCHCTAIHRTFASGNGDWKRLFSRQRIERARSDVVIPGKILGRGEKRLSSRKRASLEAATRSSGTVVPKTFAGSDIRSVVREGFDKCSVEDSCCFAVVERAAPASRDAAASVTPFSRLSGLGAVFPLVGKLLRGKAYAATKSKAFELFLHLDQLVGYYVEDVRTRDSELSEAREANIILQSRLDELVERNRVLERDALSEQRSKKDVRRVLEIPEASAAVIIVVEVIAAADDDDKVDNKGGDEESDEEFDD</sequence>
<dbReference type="EMBL" id="KL986401">
    <property type="protein sequence ID" value="KFK22691.1"/>
    <property type="molecule type" value="Genomic_DNA"/>
</dbReference>
<evidence type="ECO:0000256" key="1">
    <source>
        <dbReference type="SAM" id="Coils"/>
    </source>
</evidence>
<keyword evidence="1" id="KW-0175">Coiled coil</keyword>
<protein>
    <submittedName>
        <fullName evidence="2">Uncharacterized protein</fullName>
    </submittedName>
</protein>
<dbReference type="Gramene" id="KFK22691">
    <property type="protein sequence ID" value="KFK22691"/>
    <property type="gene ID" value="AALP_AAs55088U000200"/>
</dbReference>
<feature type="coiled-coil region" evidence="1">
    <location>
        <begin position="182"/>
        <end position="209"/>
    </location>
</feature>
<accession>A0A087FYI9</accession>
<reference evidence="3" key="1">
    <citation type="journal article" date="2015" name="Nat. Plants">
        <title>Genome expansion of Arabis alpina linked with retrotransposition and reduced symmetric DNA methylation.</title>
        <authorList>
            <person name="Willing E.M."/>
            <person name="Rawat V."/>
            <person name="Mandakova T."/>
            <person name="Maumus F."/>
            <person name="James G.V."/>
            <person name="Nordstroem K.J."/>
            <person name="Becker C."/>
            <person name="Warthmann N."/>
            <person name="Chica C."/>
            <person name="Szarzynska B."/>
            <person name="Zytnicki M."/>
            <person name="Albani M.C."/>
            <person name="Kiefer C."/>
            <person name="Bergonzi S."/>
            <person name="Castaings L."/>
            <person name="Mateos J.L."/>
            <person name="Berns M.C."/>
            <person name="Bujdoso N."/>
            <person name="Piofczyk T."/>
            <person name="de Lorenzo L."/>
            <person name="Barrero-Sicilia C."/>
            <person name="Mateos I."/>
            <person name="Piednoel M."/>
            <person name="Hagmann J."/>
            <person name="Chen-Min-Tao R."/>
            <person name="Iglesias-Fernandez R."/>
            <person name="Schuster S.C."/>
            <person name="Alonso-Blanco C."/>
            <person name="Roudier F."/>
            <person name="Carbonero P."/>
            <person name="Paz-Ares J."/>
            <person name="Davis S.J."/>
            <person name="Pecinka A."/>
            <person name="Quesneville H."/>
            <person name="Colot V."/>
            <person name="Lysak M.A."/>
            <person name="Weigel D."/>
            <person name="Coupland G."/>
            <person name="Schneeberger K."/>
        </authorList>
    </citation>
    <scope>NUCLEOTIDE SEQUENCE [LARGE SCALE GENOMIC DNA]</scope>
    <source>
        <strain evidence="3">cv. Pajares</strain>
    </source>
</reference>
<proteinExistence type="predicted"/>
<evidence type="ECO:0000313" key="2">
    <source>
        <dbReference type="EMBL" id="KFK22691.1"/>
    </source>
</evidence>